<dbReference type="OrthoDB" id="7775479at2"/>
<sequence>MERYANLGGDSGVVGYEIGDDFVRIQFSDGSIYLYTYASAGANNIEQMKRLAQNGQGLNAFINRHVRKAYARKER</sequence>
<dbReference type="STRING" id="1121391.SAMN02745206_00002"/>
<dbReference type="AlphaFoldDB" id="A0A1M4S7Q6"/>
<keyword evidence="2" id="KW-1185">Reference proteome</keyword>
<dbReference type="EMBL" id="FQVB01000003">
    <property type="protein sequence ID" value="SHE28221.1"/>
    <property type="molecule type" value="Genomic_DNA"/>
</dbReference>
<accession>A0A1M4S7Q6</accession>
<proteinExistence type="predicted"/>
<dbReference type="Proteomes" id="UP000184076">
    <property type="component" value="Unassembled WGS sequence"/>
</dbReference>
<reference evidence="2" key="1">
    <citation type="submission" date="2016-11" db="EMBL/GenBank/DDBJ databases">
        <authorList>
            <person name="Varghese N."/>
            <person name="Submissions S."/>
        </authorList>
    </citation>
    <scope>NUCLEOTIDE SEQUENCE [LARGE SCALE GENOMIC DNA]</scope>
    <source>
        <strain evidence="2">DSM 9756</strain>
    </source>
</reference>
<gene>
    <name evidence="1" type="ORF">SAMN02745206_00002</name>
</gene>
<organism evidence="1 2">
    <name type="scientific">Desulfacinum infernum DSM 9756</name>
    <dbReference type="NCBI Taxonomy" id="1121391"/>
    <lineage>
        <taxon>Bacteria</taxon>
        <taxon>Pseudomonadati</taxon>
        <taxon>Thermodesulfobacteriota</taxon>
        <taxon>Syntrophobacteria</taxon>
        <taxon>Syntrophobacterales</taxon>
        <taxon>Syntrophobacteraceae</taxon>
        <taxon>Desulfacinum</taxon>
    </lineage>
</organism>
<protein>
    <recommendedName>
        <fullName evidence="3">KTSC domain-containing protein</fullName>
    </recommendedName>
</protein>
<evidence type="ECO:0008006" key="3">
    <source>
        <dbReference type="Google" id="ProtNLM"/>
    </source>
</evidence>
<evidence type="ECO:0000313" key="1">
    <source>
        <dbReference type="EMBL" id="SHE28221.1"/>
    </source>
</evidence>
<evidence type="ECO:0000313" key="2">
    <source>
        <dbReference type="Proteomes" id="UP000184076"/>
    </source>
</evidence>
<dbReference type="RefSeq" id="WP_073035746.1">
    <property type="nucleotide sequence ID" value="NZ_FQVB01000003.1"/>
</dbReference>
<name>A0A1M4S7Q6_9BACT</name>